<comment type="caution">
    <text evidence="8">The sequence shown here is derived from an EMBL/GenBank/DDBJ whole genome shotgun (WGS) entry which is preliminary data.</text>
</comment>
<accession>A0A7C4Q0K9</accession>
<dbReference type="PANTHER" id="PTHR23538">
    <property type="entry name" value="44.5 KD BACTERIOCHLOROPHYLL SYNTHASE SUBUNIT"/>
    <property type="match status" value="1"/>
</dbReference>
<proteinExistence type="inferred from homology"/>
<dbReference type="GO" id="GO:0022857">
    <property type="term" value="F:transmembrane transporter activity"/>
    <property type="evidence" value="ECO:0007669"/>
    <property type="project" value="InterPro"/>
</dbReference>
<keyword evidence="4 6" id="KW-1133">Transmembrane helix</keyword>
<feature type="transmembrane region" description="Helical" evidence="6">
    <location>
        <begin position="179"/>
        <end position="198"/>
    </location>
</feature>
<dbReference type="CDD" id="cd06176">
    <property type="entry name" value="MFS_BCD_PucC-like"/>
    <property type="match status" value="1"/>
</dbReference>
<feature type="domain" description="Major facilitator superfamily (MFS) profile" evidence="7">
    <location>
        <begin position="223"/>
        <end position="437"/>
    </location>
</feature>
<dbReference type="Gene3D" id="1.20.1250.20">
    <property type="entry name" value="MFS general substrate transporter like domains"/>
    <property type="match status" value="1"/>
</dbReference>
<feature type="transmembrane region" description="Helical" evidence="6">
    <location>
        <begin position="299"/>
        <end position="317"/>
    </location>
</feature>
<dbReference type="InterPro" id="IPR004896">
    <property type="entry name" value="PucC-rel"/>
</dbReference>
<evidence type="ECO:0000256" key="3">
    <source>
        <dbReference type="ARBA" id="ARBA00022692"/>
    </source>
</evidence>
<feature type="transmembrane region" description="Helical" evidence="6">
    <location>
        <begin position="270"/>
        <end position="287"/>
    </location>
</feature>
<dbReference type="Pfam" id="PF03209">
    <property type="entry name" value="PUCC"/>
    <property type="match status" value="1"/>
</dbReference>
<feature type="transmembrane region" description="Helical" evidence="6">
    <location>
        <begin position="78"/>
        <end position="99"/>
    </location>
</feature>
<dbReference type="GO" id="GO:0005886">
    <property type="term" value="C:plasma membrane"/>
    <property type="evidence" value="ECO:0007669"/>
    <property type="project" value="UniProtKB-SubCell"/>
</dbReference>
<evidence type="ECO:0000313" key="8">
    <source>
        <dbReference type="EMBL" id="HGS86404.1"/>
    </source>
</evidence>
<feature type="transmembrane region" description="Helical" evidence="6">
    <location>
        <begin position="390"/>
        <end position="411"/>
    </location>
</feature>
<protein>
    <submittedName>
        <fullName evidence="8">MFS transporter</fullName>
    </submittedName>
</protein>
<evidence type="ECO:0000256" key="6">
    <source>
        <dbReference type="SAM" id="Phobius"/>
    </source>
</evidence>
<feature type="transmembrane region" description="Helical" evidence="6">
    <location>
        <begin position="323"/>
        <end position="346"/>
    </location>
</feature>
<sequence>MALMMRKILQISFIHVAVAMTLVPINSTLNRVMIKELALSAALVSLLASLPYLFAPIQVMIGAYSDRHPILGWRRSPYIALGLLLCVVALGVAPFAVFTMPENPLLGLIFTLLTFTAWGMGYNLAAVSYFSLASELTGERGRSRTVAVMMTLMIIAIIFTAATLSRLLVNYSPEQLQTAFLMVAGAALLLGMIGLAGLEPRHSKPLQSVPDEERTSWTGTLKVVFANPVARRFFFYLILLLAAILGQDVLLEPFAAQAFDLPVAATTRITSIWGTCMLITLASASLLEQRMGKRRVAQIGGGVAAAAFLMIALSGLLEISAVFYAGVVLLGLGSGLATVSNLSLMLDMTTERVGLYIGAWGIANALSRLIGTLSSGVLRDLISLLSGSPLAGYVIVFFLFAVSLMVSLWLLRRITVQGFQQYNRPLSFAERAAALND</sequence>
<dbReference type="PIRSF" id="PIRSF016565">
    <property type="entry name" value="PucC"/>
    <property type="match status" value="1"/>
</dbReference>
<dbReference type="InterPro" id="IPR026036">
    <property type="entry name" value="PucC"/>
</dbReference>
<evidence type="ECO:0000256" key="4">
    <source>
        <dbReference type="ARBA" id="ARBA00022989"/>
    </source>
</evidence>
<reference evidence="8" key="1">
    <citation type="journal article" date="2020" name="mSystems">
        <title>Genome- and Community-Level Interaction Insights into Carbon Utilization and Element Cycling Functions of Hydrothermarchaeota in Hydrothermal Sediment.</title>
        <authorList>
            <person name="Zhou Z."/>
            <person name="Liu Y."/>
            <person name="Xu W."/>
            <person name="Pan J."/>
            <person name="Luo Z.H."/>
            <person name="Li M."/>
        </authorList>
    </citation>
    <scope>NUCLEOTIDE SEQUENCE [LARGE SCALE GENOMIC DNA]</scope>
    <source>
        <strain evidence="8">SpSt-556</strain>
    </source>
</reference>
<feature type="transmembrane region" description="Helical" evidence="6">
    <location>
        <begin position="105"/>
        <end position="125"/>
    </location>
</feature>
<dbReference type="InterPro" id="IPR036259">
    <property type="entry name" value="MFS_trans_sf"/>
</dbReference>
<dbReference type="EMBL" id="DSXR01000030">
    <property type="protein sequence ID" value="HGS86404.1"/>
    <property type="molecule type" value="Genomic_DNA"/>
</dbReference>
<feature type="transmembrane region" description="Helical" evidence="6">
    <location>
        <begin position="233"/>
        <end position="250"/>
    </location>
</feature>
<dbReference type="SUPFAM" id="SSF103473">
    <property type="entry name" value="MFS general substrate transporter"/>
    <property type="match status" value="1"/>
</dbReference>
<keyword evidence="3 6" id="KW-0812">Transmembrane</keyword>
<dbReference type="AlphaFoldDB" id="A0A7C4Q0K9"/>
<evidence type="ECO:0000256" key="2">
    <source>
        <dbReference type="ARBA" id="ARBA00008412"/>
    </source>
</evidence>
<keyword evidence="5 6" id="KW-0472">Membrane</keyword>
<dbReference type="PROSITE" id="PS50850">
    <property type="entry name" value="MFS"/>
    <property type="match status" value="1"/>
</dbReference>
<feature type="transmembrane region" description="Helical" evidence="6">
    <location>
        <begin position="146"/>
        <end position="167"/>
    </location>
</feature>
<organism evidence="8">
    <name type="scientific">Bellilinea caldifistulae</name>
    <dbReference type="NCBI Taxonomy" id="360411"/>
    <lineage>
        <taxon>Bacteria</taxon>
        <taxon>Bacillati</taxon>
        <taxon>Chloroflexota</taxon>
        <taxon>Anaerolineae</taxon>
        <taxon>Anaerolineales</taxon>
        <taxon>Anaerolineaceae</taxon>
        <taxon>Bellilinea</taxon>
    </lineage>
</organism>
<evidence type="ECO:0000259" key="7">
    <source>
        <dbReference type="PROSITE" id="PS50850"/>
    </source>
</evidence>
<name>A0A7C4Q0K9_9CHLR</name>
<comment type="similarity">
    <text evidence="2">Belongs to the PucC family.</text>
</comment>
<evidence type="ECO:0000256" key="5">
    <source>
        <dbReference type="ARBA" id="ARBA00023136"/>
    </source>
</evidence>
<comment type="subcellular location">
    <subcellularLocation>
        <location evidence="1">Cell membrane</location>
        <topology evidence="1">Multi-pass membrane protein</topology>
    </subcellularLocation>
</comment>
<feature type="transmembrane region" description="Helical" evidence="6">
    <location>
        <begin position="37"/>
        <end position="57"/>
    </location>
</feature>
<feature type="transmembrane region" description="Helical" evidence="6">
    <location>
        <begin position="353"/>
        <end position="370"/>
    </location>
</feature>
<dbReference type="PANTHER" id="PTHR23538:SF1">
    <property type="entry name" value="44.5 KD BACTERIOCHLOROPHYLL SYNTHASE SUBUNIT"/>
    <property type="match status" value="1"/>
</dbReference>
<gene>
    <name evidence="8" type="ORF">ENT17_02180</name>
</gene>
<evidence type="ECO:0000256" key="1">
    <source>
        <dbReference type="ARBA" id="ARBA00004651"/>
    </source>
</evidence>
<dbReference type="InterPro" id="IPR020846">
    <property type="entry name" value="MFS_dom"/>
</dbReference>